<dbReference type="GeneID" id="93650535"/>
<comment type="similarity">
    <text evidence="1">Belongs to the SEC10 family.</text>
</comment>
<gene>
    <name evidence="7" type="ORF">I9W82_001906</name>
</gene>
<feature type="domain" description="Exocyst complex component Sec10-like alpha-helical bundle" evidence="5">
    <location>
        <begin position="180"/>
        <end position="789"/>
    </location>
</feature>
<dbReference type="OrthoDB" id="125856at2759"/>
<dbReference type="PANTHER" id="PTHR12100:SF0">
    <property type="entry name" value="EXOCYST COMPLEX COMPONENT 5"/>
    <property type="match status" value="1"/>
</dbReference>
<evidence type="ECO:0000259" key="6">
    <source>
        <dbReference type="Pfam" id="PF20667"/>
    </source>
</evidence>
<evidence type="ECO:0000256" key="2">
    <source>
        <dbReference type="ARBA" id="ARBA00022448"/>
    </source>
</evidence>
<sequence length="792" mass="91277">MSGGSFSIYDLNPEIKKLLNTDNFLNGLSVNDFVEEISKDHILKGAEVNKKAYLDPKPYIRSFESTIRELNRLSADVNDQRVRGGKQVDTYELKHSENVLELSKSIATTTDKFNHLDIKISDVSRKINPLGATLNKISTSRDKSRETIFLIRAYHGFYTKGEYSPLENLRSSSKLDDNLECARYIKKLLHLSRRISDESIPSTLKCLQMVESYGEKMEEELLKKFEIASEGDEFSGGNFDIKTMNNVSQILYEYNKGVTLMNQFVDKNELTIEANHDETTLEESEWEQWSDPNATHYDLAPYLNEFLENIKFNIKSKARLSKKIFHNPETVITLFIERVYETTIKRKVTTLLQLSLQRSLLAHVRILQALYDIVGEFTSQIKDYMITEEFDTDQKVSQTLEVSNDGLFEEYISDNGYLVREKRNLKEVVNSILNLLDPDSFNEQTDEDSNLARSDTVRYQKPYDHTRFSAEKKKLAQFTQYVKAKINERAKNDNGVSKLELEEDDLRAIDSVETLLKTAAESIGRALELAPNEAAEHSLDVLALLIVNFEKLIVREELQLQSLDFFWTLNSIQFKKEILFCLTACAKKIIFPCVTNDPVAKGKARFMINEFVKMQETSINELLNSIVDYSLNQIRGFLSKQKKRDFLCDSIEDDTEACELISEFMSEFYANISVALTGDNLLNTLLMIGNEFLKLLLEHYKKFFVNSIGGVVLTKDAIRYQAIIDEWDIPELSEKFQILKEIGNLFTVSSELVNSLVTEGQLSRMKPYNVRQYISRRADFNPSYADKFFKFR</sequence>
<keyword evidence="4" id="KW-0175">Coiled coil</keyword>
<accession>A0A8H7ZHD9</accession>
<dbReference type="Pfam" id="PF07393">
    <property type="entry name" value="Sec10_HB"/>
    <property type="match status" value="1"/>
</dbReference>
<keyword evidence="3" id="KW-0268">Exocytosis</keyword>
<evidence type="ECO:0000256" key="1">
    <source>
        <dbReference type="ARBA" id="ARBA00006572"/>
    </source>
</evidence>
<name>A0A8H7ZHD9_9ASCO</name>
<feature type="domain" description="Exocyst complex component Sec10 N-terminal" evidence="6">
    <location>
        <begin position="56"/>
        <end position="170"/>
    </location>
</feature>
<proteinExistence type="inferred from homology"/>
<keyword evidence="2" id="KW-0813">Transport</keyword>
<organism evidence="7 8">
    <name type="scientific">Candida metapsilosis</name>
    <dbReference type="NCBI Taxonomy" id="273372"/>
    <lineage>
        <taxon>Eukaryota</taxon>
        <taxon>Fungi</taxon>
        <taxon>Dikarya</taxon>
        <taxon>Ascomycota</taxon>
        <taxon>Saccharomycotina</taxon>
        <taxon>Pichiomycetes</taxon>
        <taxon>Debaryomycetaceae</taxon>
        <taxon>Candida/Lodderomyces clade</taxon>
        <taxon>Candida</taxon>
    </lineage>
</organism>
<evidence type="ECO:0000313" key="8">
    <source>
        <dbReference type="Proteomes" id="UP000669133"/>
    </source>
</evidence>
<dbReference type="InterPro" id="IPR048625">
    <property type="entry name" value="Sec10_N"/>
</dbReference>
<dbReference type="AlphaFoldDB" id="A0A8H7ZHD9"/>
<dbReference type="GO" id="GO:0006887">
    <property type="term" value="P:exocytosis"/>
    <property type="evidence" value="ECO:0007669"/>
    <property type="project" value="UniProtKB-KW"/>
</dbReference>
<keyword evidence="8" id="KW-1185">Reference proteome</keyword>
<dbReference type="RefSeq" id="XP_067549142.1">
    <property type="nucleotide sequence ID" value="XM_067690703.1"/>
</dbReference>
<dbReference type="EMBL" id="JAEOAQ010000002">
    <property type="protein sequence ID" value="KAG5420026.1"/>
    <property type="molecule type" value="Genomic_DNA"/>
</dbReference>
<reference evidence="7 8" key="1">
    <citation type="submission" date="2020-12" db="EMBL/GenBank/DDBJ databases">
        <title>Effect of drift, selection, and recombination on the evolution of hybrid genomes in Candida yeast pathogens.</title>
        <authorList>
            <person name="Mixao V."/>
            <person name="Ksiezopolska E."/>
            <person name="Saus E."/>
            <person name="Boekhout T."/>
            <person name="Gacser A."/>
            <person name="Gabaldon T."/>
        </authorList>
    </citation>
    <scope>NUCLEOTIDE SEQUENCE [LARGE SCALE GENOMIC DNA]</scope>
    <source>
        <strain evidence="7 8">BP57</strain>
    </source>
</reference>
<dbReference type="Proteomes" id="UP000669133">
    <property type="component" value="Unassembled WGS sequence"/>
</dbReference>
<dbReference type="InterPro" id="IPR048627">
    <property type="entry name" value="Sec10_HB"/>
</dbReference>
<evidence type="ECO:0000256" key="3">
    <source>
        <dbReference type="ARBA" id="ARBA00022483"/>
    </source>
</evidence>
<dbReference type="InterPro" id="IPR009976">
    <property type="entry name" value="Sec10-like"/>
</dbReference>
<evidence type="ECO:0000256" key="4">
    <source>
        <dbReference type="ARBA" id="ARBA00023054"/>
    </source>
</evidence>
<protein>
    <submittedName>
        <fullName evidence="7">SEC10</fullName>
    </submittedName>
</protein>
<dbReference type="GO" id="GO:0000145">
    <property type="term" value="C:exocyst"/>
    <property type="evidence" value="ECO:0007669"/>
    <property type="project" value="TreeGrafter"/>
</dbReference>
<evidence type="ECO:0000313" key="7">
    <source>
        <dbReference type="EMBL" id="KAG5420026.1"/>
    </source>
</evidence>
<dbReference type="PANTHER" id="PTHR12100">
    <property type="entry name" value="SEC10"/>
    <property type="match status" value="1"/>
</dbReference>
<evidence type="ECO:0000259" key="5">
    <source>
        <dbReference type="Pfam" id="PF07393"/>
    </source>
</evidence>
<dbReference type="Pfam" id="PF20667">
    <property type="entry name" value="Sec10_N"/>
    <property type="match status" value="1"/>
</dbReference>
<dbReference type="GO" id="GO:0006893">
    <property type="term" value="P:Golgi to plasma membrane transport"/>
    <property type="evidence" value="ECO:0007669"/>
    <property type="project" value="TreeGrafter"/>
</dbReference>
<comment type="caution">
    <text evidence="7">The sequence shown here is derived from an EMBL/GenBank/DDBJ whole genome shotgun (WGS) entry which is preliminary data.</text>
</comment>